<dbReference type="PANTHER" id="PTHR36451:SF1">
    <property type="entry name" value="OMEGA-HYDROXY-BETA-DIHYDROMENAQUINONE-9 SULFOTRANSFERASE STF3"/>
    <property type="match status" value="1"/>
</dbReference>
<dbReference type="EMBL" id="BLLB01000002">
    <property type="protein sequence ID" value="GFH02558.1"/>
    <property type="molecule type" value="Genomic_DNA"/>
</dbReference>
<evidence type="ECO:0000313" key="2">
    <source>
        <dbReference type="Proteomes" id="UP000465304"/>
    </source>
</evidence>
<dbReference type="PANTHER" id="PTHR36451">
    <property type="entry name" value="PAPS-DEPENDENT SULFOTRANSFERASE STF3"/>
    <property type="match status" value="1"/>
</dbReference>
<gene>
    <name evidence="1" type="ORF">MHIP_30410</name>
</gene>
<dbReference type="AlphaFoldDB" id="A0A7I9ZPI5"/>
<dbReference type="InterPro" id="IPR027417">
    <property type="entry name" value="P-loop_NTPase"/>
</dbReference>
<protein>
    <submittedName>
        <fullName evidence="1">Putative sulfotransferase</fullName>
    </submittedName>
</protein>
<dbReference type="RefSeq" id="WP_237166526.1">
    <property type="nucleotide sequence ID" value="NZ_BLLB01000002.1"/>
</dbReference>
<reference evidence="1 2" key="1">
    <citation type="journal article" date="2019" name="Emerg. Microbes Infect.">
        <title>Comprehensive subspecies identification of 175 nontuberculous mycobacteria species based on 7547 genomic profiles.</title>
        <authorList>
            <person name="Matsumoto Y."/>
            <person name="Kinjo T."/>
            <person name="Motooka D."/>
            <person name="Nabeya D."/>
            <person name="Jung N."/>
            <person name="Uechi K."/>
            <person name="Horii T."/>
            <person name="Iida T."/>
            <person name="Fujita J."/>
            <person name="Nakamura S."/>
        </authorList>
    </citation>
    <scope>NUCLEOTIDE SEQUENCE [LARGE SCALE GENOMIC DNA]</scope>
    <source>
        <strain evidence="1 2">JCM 30996</strain>
    </source>
</reference>
<evidence type="ECO:0000313" key="1">
    <source>
        <dbReference type="EMBL" id="GFH02558.1"/>
    </source>
</evidence>
<organism evidence="1 2">
    <name type="scientific">Mycolicibacterium hippocampi</name>
    <dbReference type="NCBI Taxonomy" id="659824"/>
    <lineage>
        <taxon>Bacteria</taxon>
        <taxon>Bacillati</taxon>
        <taxon>Actinomycetota</taxon>
        <taxon>Actinomycetes</taxon>
        <taxon>Mycobacteriales</taxon>
        <taxon>Mycobacteriaceae</taxon>
        <taxon>Mycolicibacterium</taxon>
    </lineage>
</organism>
<dbReference type="SUPFAM" id="SSF52540">
    <property type="entry name" value="P-loop containing nucleoside triphosphate hydrolases"/>
    <property type="match status" value="1"/>
</dbReference>
<dbReference type="GO" id="GO:0016740">
    <property type="term" value="F:transferase activity"/>
    <property type="evidence" value="ECO:0007669"/>
    <property type="project" value="UniProtKB-KW"/>
</dbReference>
<keyword evidence="1" id="KW-0808">Transferase</keyword>
<keyword evidence="2" id="KW-1185">Reference proteome</keyword>
<sequence length="395" mass="44164">MSARLAPDHLVAQSVETAGTDDFGDDASWREGLARLCDGLAADARLNDLGVEIAVMDVVRALSNRLRIVDWRRRHPEVAASPVGRPLFIVGQPRTGTTILFDLLAQDPALRPPLTWEVDHPYPLPRPDTYDSDPRIAETQAAIEASEQIVPGLLVHHPMGALVGQECVRITAGQFCSMIFSVQYRLPGYYHWLLHEADHAAAYRYHRMFLQHLQSGVPGPAESPCQWLLKSPAHLWQLDALAAEYPDAVIVQTHRDPLNVISSISALTHHLRRLASDESSITECATQSREEIVIGLERAMALRDFGALGGLRFVDVQFAEFIRDPLATVRALYARLGRELEPATERRMRDFLIAHPGDHGGTRYRWADTGLDAAEVREQVRGYQQRYGVADEQLR</sequence>
<dbReference type="InterPro" id="IPR052736">
    <property type="entry name" value="Stf3_sulfotransferase"/>
</dbReference>
<comment type="caution">
    <text evidence="1">The sequence shown here is derived from an EMBL/GenBank/DDBJ whole genome shotgun (WGS) entry which is preliminary data.</text>
</comment>
<dbReference type="Pfam" id="PF13469">
    <property type="entry name" value="Sulfotransfer_3"/>
    <property type="match status" value="1"/>
</dbReference>
<proteinExistence type="predicted"/>
<dbReference type="Proteomes" id="UP000465304">
    <property type="component" value="Unassembled WGS sequence"/>
</dbReference>
<dbReference type="Gene3D" id="3.40.50.300">
    <property type="entry name" value="P-loop containing nucleotide triphosphate hydrolases"/>
    <property type="match status" value="1"/>
</dbReference>
<name>A0A7I9ZPI5_9MYCO</name>
<accession>A0A7I9ZPI5</accession>